<evidence type="ECO:0000313" key="4">
    <source>
        <dbReference type="Proteomes" id="UP000557307"/>
    </source>
</evidence>
<dbReference type="InterPro" id="IPR053058">
    <property type="entry name" value="Mulikevirus_tape_measure"/>
</dbReference>
<feature type="coiled-coil region" evidence="1">
    <location>
        <begin position="867"/>
        <end position="894"/>
    </location>
</feature>
<keyword evidence="4" id="KW-1185">Reference proteome</keyword>
<feature type="coiled-coil region" evidence="1">
    <location>
        <begin position="465"/>
        <end position="570"/>
    </location>
</feature>
<sequence length="1505" mass="164705">MNNAGPLDFDAVIRNTDFKRSIDEMERRIMGFSGKIEKETRGIDETFKRLGQAAAGYFAFDSLKGLASSIVQIRGEFQQLEIAFGTMLGSKAKADSLMADVVKLAATTPFDLQGVASGAKQLLAYGAASEDVTKTLTRLGDIASGLSIPLNDIVYLYGTTMTQGRLYTQDLNQFTGRGIPMIRELAKQFGVAESEVKKLVETGKVGFPEVQKVIESLTNDGGMFAGLMEAQSKSLTGLVSNLGDAWQRALNDIGQSQEGLIADSLRTTISVVENYQSVLDILKVIVAAYGTYKAATIAIATAQRLVAASSSATLFLEMARGLGTVTTATYAQAVAIGIQTRAQAALNAVTAANPYVAAATAIIALSVAVWVLHDSTTAQEKAQERLNKAEEESKRLRDDLTSQTSQLVATIRSETATQYAQIEAYEKLQKLYPGILGSMTLQQFQLLKTEEAQRRLNAAMDQMGIDRVKQNYDEARKKVEELEKRINALLSTPGGDEASTAIAVKATRKELEVARIEAEKLGEAVEANVKREWEANTSVEDKKKHYEDLLKSLKEQRANVEKSLNTMKQLGGAAQGIQPILAQLSLDTLNAQIDQAQKGLKGLLGTASVVDGGNKAYWEKQKSEAQQKLNDLGAGKEGSADWKQLKKEIQEAEKQIDKYDTKVKKVAEKDKPQPLGSVAYWEQTVRKIDEAISKLKPSQKQELSRQQALLEQAQVKLGEAKLAQTPMGTLEYWEQVIKNADEVLKKTSLTDTDTLGRQMAIKRNAEKQAEDLRKATAVRSFEEELDEKRRKYEEYQRWVEFVGQDSADKQYATLLKSGRTYMDYLTAEIQKLEALRDSPIGLTPGESKNLVALNMQRDEASGRKTVIQAFTEDLERAQLEAQNLTEYLAYLKQAQESLNASAPTADVLQQRQLVAERMIETEKARKAQLRTFLTEVVGSEAKHTEITKYYEDLRQQLARDTADKNSEVYTNALQDIGDAEKREHDEQKIRLYELSAEYRALARTVEDSAGQSLRARISGQEAIIQDLSKRGLGNTDRYREEVYKLIDLNRELRASSAEAWGTISGIFGELGQSLSGINEQFGAVGRSLTTLGSQMGQLGTLLNKDSKVSLNQYAAVGEAMIEMAELALSAAQRRKDAEQQHYESAIRYQHELNLLVNEQIGMQAELNESIFFKDYTGRLKSGMAQLADAQQKYQESIAALSGGKAVTGMKNQLDPDAILKGGLKFGPVGAIWGAITGMKKVEVFGGLLETYPKLISETGEFNKELAQVLINTNQVDETTKKILQSAIDWADKVDEANKKMNDVISDLAGGLGSSLTDALVNSFREGTDAALAFGDTVGGVLEKILEQLIFSQVLGPYLDQLKADMTASMAEGGDGSWIDDFGRFVAGSAEATKMAFQAMDDAQKIGAQYGIDLWKKTGAGADAAGKGMSGAIKGVTEETASLLAGQINSIRINQAEALQVNRGALVQLTMISSHTAHLMSMSRDLSSLLDEFRKDTLRAKGLGGG</sequence>
<name>A0A840TKX1_9BACT</name>
<feature type="coiled-coil region" evidence="1">
    <location>
        <begin position="642"/>
        <end position="669"/>
    </location>
</feature>
<dbReference type="NCBIfam" id="TIGR02675">
    <property type="entry name" value="tape_meas_nterm"/>
    <property type="match status" value="1"/>
</dbReference>
<dbReference type="PANTHER" id="PTHR38812:SF2">
    <property type="entry name" value="MU-LIKE PROPHAGE FLUMU PROTEIN GP42"/>
    <property type="match status" value="1"/>
</dbReference>
<protein>
    <submittedName>
        <fullName evidence="3">Tape measure domain-containing protein</fullName>
    </submittedName>
</protein>
<dbReference type="RefSeq" id="WP_184173098.1">
    <property type="nucleotide sequence ID" value="NZ_JACHGF010000002.1"/>
</dbReference>
<organism evidence="3 4">
    <name type="scientific">Rhabdobacter roseus</name>
    <dbReference type="NCBI Taxonomy" id="1655419"/>
    <lineage>
        <taxon>Bacteria</taxon>
        <taxon>Pseudomonadati</taxon>
        <taxon>Bacteroidota</taxon>
        <taxon>Cytophagia</taxon>
        <taxon>Cytophagales</taxon>
        <taxon>Cytophagaceae</taxon>
        <taxon>Rhabdobacter</taxon>
    </lineage>
</organism>
<evidence type="ECO:0000313" key="3">
    <source>
        <dbReference type="EMBL" id="MBB5283585.1"/>
    </source>
</evidence>
<feature type="domain" description="Tape measure protein N-terminal" evidence="2">
    <location>
        <begin position="69"/>
        <end position="254"/>
    </location>
</feature>
<dbReference type="Pfam" id="PF20155">
    <property type="entry name" value="TMP_3"/>
    <property type="match status" value="1"/>
</dbReference>
<dbReference type="Proteomes" id="UP000557307">
    <property type="component" value="Unassembled WGS sequence"/>
</dbReference>
<feature type="coiled-coil region" evidence="1">
    <location>
        <begin position="372"/>
        <end position="406"/>
    </location>
</feature>
<evidence type="ECO:0000256" key="1">
    <source>
        <dbReference type="SAM" id="Coils"/>
    </source>
</evidence>
<accession>A0A840TKX1</accession>
<dbReference type="InterPro" id="IPR013491">
    <property type="entry name" value="Tape_meas_N"/>
</dbReference>
<dbReference type="PANTHER" id="PTHR38812">
    <property type="entry name" value="MU-LIKE PROPHAGE FLUMU PROTEIN GP42"/>
    <property type="match status" value="1"/>
</dbReference>
<gene>
    <name evidence="3" type="ORF">HNQ92_001711</name>
</gene>
<comment type="caution">
    <text evidence="3">The sequence shown here is derived from an EMBL/GenBank/DDBJ whole genome shotgun (WGS) entry which is preliminary data.</text>
</comment>
<proteinExistence type="predicted"/>
<evidence type="ECO:0000259" key="2">
    <source>
        <dbReference type="Pfam" id="PF20155"/>
    </source>
</evidence>
<keyword evidence="1" id="KW-0175">Coiled coil</keyword>
<dbReference type="EMBL" id="JACHGF010000002">
    <property type="protein sequence ID" value="MBB5283585.1"/>
    <property type="molecule type" value="Genomic_DNA"/>
</dbReference>
<reference evidence="3 4" key="1">
    <citation type="submission" date="2020-08" db="EMBL/GenBank/DDBJ databases">
        <title>Genomic Encyclopedia of Type Strains, Phase IV (KMG-IV): sequencing the most valuable type-strain genomes for metagenomic binning, comparative biology and taxonomic classification.</title>
        <authorList>
            <person name="Goeker M."/>
        </authorList>
    </citation>
    <scope>NUCLEOTIDE SEQUENCE [LARGE SCALE GENOMIC DNA]</scope>
    <source>
        <strain evidence="3 4">DSM 105074</strain>
    </source>
</reference>